<evidence type="ECO:0000313" key="1">
    <source>
        <dbReference type="EMBL" id="TXE27155.1"/>
    </source>
</evidence>
<sequence>MDAMIDSLTGDYTGTRCTDLHNAVYLRLETPLGSYWAAPTLGSRLHELARAKDSATTRRLAQQYTEQALQPLLDDGRATQIAVTVNHPQSGWLLLTIDVYQASGEPVTFTHPVRVI</sequence>
<reference evidence="1 2" key="1">
    <citation type="submission" date="2019-07" db="EMBL/GenBank/DDBJ databases">
        <title>Serratia strains were isolated from fresh produce.</title>
        <authorList>
            <person name="Cho G.-S."/>
            <person name="Stein M."/>
            <person name="Lee W."/>
            <person name="Suh S.H."/>
            <person name="Franz C.M.A.P."/>
        </authorList>
    </citation>
    <scope>NUCLEOTIDE SEQUENCE [LARGE SCALE GENOMIC DNA]</scope>
    <source>
        <strain evidence="1 2">S16</strain>
    </source>
</reference>
<dbReference type="SUPFAM" id="SSF160719">
    <property type="entry name" value="gpW/gp25-like"/>
    <property type="match status" value="1"/>
</dbReference>
<name>A0A5C7C2T8_SERMA</name>
<dbReference type="InterPro" id="IPR010877">
    <property type="entry name" value="Phage_Mu_Gp46"/>
</dbReference>
<proteinExistence type="predicted"/>
<dbReference type="RefSeq" id="WP_048797284.1">
    <property type="nucleotide sequence ID" value="NZ_JVEJ01000440.1"/>
</dbReference>
<comment type="caution">
    <text evidence="1">The sequence shown here is derived from an EMBL/GenBank/DDBJ whole genome shotgun (WGS) entry which is preliminary data.</text>
</comment>
<dbReference type="EMBL" id="VOUQ01000019">
    <property type="protein sequence ID" value="TXE27155.1"/>
    <property type="molecule type" value="Genomic_DNA"/>
</dbReference>
<dbReference type="Proteomes" id="UP000321126">
    <property type="component" value="Unassembled WGS sequence"/>
</dbReference>
<dbReference type="Pfam" id="PF07409">
    <property type="entry name" value="GP46"/>
    <property type="match status" value="1"/>
</dbReference>
<organism evidence="1 2">
    <name type="scientific">Serratia marcescens</name>
    <dbReference type="NCBI Taxonomy" id="615"/>
    <lineage>
        <taxon>Bacteria</taxon>
        <taxon>Pseudomonadati</taxon>
        <taxon>Pseudomonadota</taxon>
        <taxon>Gammaproteobacteria</taxon>
        <taxon>Enterobacterales</taxon>
        <taxon>Yersiniaceae</taxon>
        <taxon>Serratia</taxon>
    </lineage>
</organism>
<evidence type="ECO:0000313" key="2">
    <source>
        <dbReference type="Proteomes" id="UP000321126"/>
    </source>
</evidence>
<evidence type="ECO:0008006" key="3">
    <source>
        <dbReference type="Google" id="ProtNLM"/>
    </source>
</evidence>
<gene>
    <name evidence="1" type="ORF">FOT62_22835</name>
</gene>
<protein>
    <recommendedName>
        <fullName evidence="3">Phage GP46 family protein</fullName>
    </recommendedName>
</protein>
<dbReference type="Gene3D" id="3.10.450.40">
    <property type="match status" value="1"/>
</dbReference>
<accession>A0A5C7C2T8</accession>
<dbReference type="AlphaFoldDB" id="A0A5C7C2T8"/>